<accession>A0A7V8SVK5</accession>
<keyword evidence="4 8" id="KW-0276">Fatty acid metabolism</keyword>
<comment type="cofactor">
    <cofactor evidence="8">
        <name>Mg(2+)</name>
        <dbReference type="ChEBI" id="CHEBI:18420"/>
    </cofactor>
</comment>
<comment type="caution">
    <text evidence="10">The sequence shown here is derived from an EMBL/GenBank/DDBJ whole genome shotgun (WGS) entry which is preliminary data.</text>
</comment>
<organism evidence="10 11">
    <name type="scientific">Candidatus Acidiferrum panamense</name>
    <dbReference type="NCBI Taxonomy" id="2741543"/>
    <lineage>
        <taxon>Bacteria</taxon>
        <taxon>Pseudomonadati</taxon>
        <taxon>Acidobacteriota</taxon>
        <taxon>Terriglobia</taxon>
        <taxon>Candidatus Acidiferrales</taxon>
        <taxon>Candidatus Acidiferrum</taxon>
    </lineage>
</organism>
<keyword evidence="3 8" id="KW-0479">Metal-binding</keyword>
<feature type="binding site" evidence="8">
    <location>
        <position position="8"/>
    </location>
    <ligand>
        <name>Mg(2+)</name>
        <dbReference type="ChEBI" id="CHEBI:18420"/>
    </ligand>
</feature>
<evidence type="ECO:0000256" key="5">
    <source>
        <dbReference type="ARBA" id="ARBA00022842"/>
    </source>
</evidence>
<comment type="subcellular location">
    <subcellularLocation>
        <location evidence="8">Cytoplasm</location>
    </subcellularLocation>
</comment>
<keyword evidence="1 8" id="KW-0444">Lipid biosynthesis</keyword>
<dbReference type="NCBIfam" id="TIGR00556">
    <property type="entry name" value="pantethn_trn"/>
    <property type="match status" value="1"/>
</dbReference>
<dbReference type="InterPro" id="IPR004568">
    <property type="entry name" value="Ppantetheine-prot_Trfase_dom"/>
</dbReference>
<dbReference type="HAMAP" id="MF_00101">
    <property type="entry name" value="AcpS"/>
    <property type="match status" value="1"/>
</dbReference>
<keyword evidence="11" id="KW-1185">Reference proteome</keyword>
<dbReference type="Pfam" id="PF01648">
    <property type="entry name" value="ACPS"/>
    <property type="match status" value="1"/>
</dbReference>
<keyword evidence="6 8" id="KW-0443">Lipid metabolism</keyword>
<keyword evidence="8" id="KW-0963">Cytoplasm</keyword>
<evidence type="ECO:0000313" key="11">
    <source>
        <dbReference type="Proteomes" id="UP000567293"/>
    </source>
</evidence>
<evidence type="ECO:0000259" key="9">
    <source>
        <dbReference type="Pfam" id="PF01648"/>
    </source>
</evidence>
<comment type="catalytic activity">
    <reaction evidence="8">
        <text>apo-[ACP] + CoA = holo-[ACP] + adenosine 3',5'-bisphosphate + H(+)</text>
        <dbReference type="Rhea" id="RHEA:12068"/>
        <dbReference type="Rhea" id="RHEA-COMP:9685"/>
        <dbReference type="Rhea" id="RHEA-COMP:9690"/>
        <dbReference type="ChEBI" id="CHEBI:15378"/>
        <dbReference type="ChEBI" id="CHEBI:29999"/>
        <dbReference type="ChEBI" id="CHEBI:57287"/>
        <dbReference type="ChEBI" id="CHEBI:58343"/>
        <dbReference type="ChEBI" id="CHEBI:64479"/>
        <dbReference type="EC" id="2.7.8.7"/>
    </reaction>
</comment>
<keyword evidence="7 8" id="KW-0275">Fatty acid biosynthesis</keyword>
<dbReference type="InterPro" id="IPR008278">
    <property type="entry name" value="4-PPantetheinyl_Trfase_dom"/>
</dbReference>
<gene>
    <name evidence="8 10" type="primary">acpS</name>
    <name evidence="10" type="ORF">HRJ53_03215</name>
</gene>
<evidence type="ECO:0000256" key="2">
    <source>
        <dbReference type="ARBA" id="ARBA00022679"/>
    </source>
</evidence>
<feature type="domain" description="4'-phosphopantetheinyl transferase" evidence="9">
    <location>
        <begin position="4"/>
        <end position="105"/>
    </location>
</feature>
<dbReference type="InterPro" id="IPR037143">
    <property type="entry name" value="4-PPantetheinyl_Trfase_dom_sf"/>
</dbReference>
<evidence type="ECO:0000256" key="4">
    <source>
        <dbReference type="ARBA" id="ARBA00022832"/>
    </source>
</evidence>
<dbReference type="EMBL" id="JACDQQ010000315">
    <property type="protein sequence ID" value="MBA0083983.1"/>
    <property type="molecule type" value="Genomic_DNA"/>
</dbReference>
<comment type="function">
    <text evidence="8">Transfers the 4'-phosphopantetheine moiety from coenzyme A to a Ser of acyl-carrier-protein.</text>
</comment>
<dbReference type="EC" id="2.7.8.7" evidence="8"/>
<evidence type="ECO:0000256" key="3">
    <source>
        <dbReference type="ARBA" id="ARBA00022723"/>
    </source>
</evidence>
<dbReference type="GO" id="GO:0005737">
    <property type="term" value="C:cytoplasm"/>
    <property type="evidence" value="ECO:0007669"/>
    <property type="project" value="UniProtKB-SubCell"/>
</dbReference>
<reference evidence="10" key="1">
    <citation type="submission" date="2020-06" db="EMBL/GenBank/DDBJ databases">
        <title>Legume-microbial interactions unlock mineral nutrients during tropical forest succession.</title>
        <authorList>
            <person name="Epihov D.Z."/>
        </authorList>
    </citation>
    <scope>NUCLEOTIDE SEQUENCE [LARGE SCALE GENOMIC DNA]</scope>
    <source>
        <strain evidence="10">Pan2503</strain>
    </source>
</reference>
<dbReference type="GO" id="GO:0008897">
    <property type="term" value="F:holo-[acyl-carrier-protein] synthase activity"/>
    <property type="evidence" value="ECO:0007669"/>
    <property type="project" value="UniProtKB-UniRule"/>
</dbReference>
<proteinExistence type="inferred from homology"/>
<name>A0A7V8SVK5_9BACT</name>
<evidence type="ECO:0000256" key="6">
    <source>
        <dbReference type="ARBA" id="ARBA00023098"/>
    </source>
</evidence>
<dbReference type="InterPro" id="IPR002582">
    <property type="entry name" value="ACPS"/>
</dbReference>
<evidence type="ECO:0000256" key="7">
    <source>
        <dbReference type="ARBA" id="ARBA00023160"/>
    </source>
</evidence>
<dbReference type="GO" id="GO:0000287">
    <property type="term" value="F:magnesium ion binding"/>
    <property type="evidence" value="ECO:0007669"/>
    <property type="project" value="UniProtKB-UniRule"/>
</dbReference>
<dbReference type="Gene3D" id="3.90.470.20">
    <property type="entry name" value="4'-phosphopantetheinyl transferase domain"/>
    <property type="match status" value="1"/>
</dbReference>
<dbReference type="GO" id="GO:0006633">
    <property type="term" value="P:fatty acid biosynthetic process"/>
    <property type="evidence" value="ECO:0007669"/>
    <property type="project" value="UniProtKB-UniRule"/>
</dbReference>
<protein>
    <recommendedName>
        <fullName evidence="8">Holo-[acyl-carrier-protein] synthase</fullName>
        <shortName evidence="8">Holo-ACP synthase</shortName>
        <ecNumber evidence="8">2.7.8.7</ecNumber>
    </recommendedName>
    <alternativeName>
        <fullName evidence="8">4'-phosphopantetheinyl transferase AcpS</fullName>
    </alternativeName>
</protein>
<comment type="similarity">
    <text evidence="8">Belongs to the P-Pant transferase superfamily. AcpS family.</text>
</comment>
<feature type="binding site" evidence="8">
    <location>
        <position position="57"/>
    </location>
    <ligand>
        <name>Mg(2+)</name>
        <dbReference type="ChEBI" id="CHEBI:18420"/>
    </ligand>
</feature>
<keyword evidence="5 8" id="KW-0460">Magnesium</keyword>
<evidence type="ECO:0000256" key="8">
    <source>
        <dbReference type="HAMAP-Rule" id="MF_00101"/>
    </source>
</evidence>
<dbReference type="Proteomes" id="UP000567293">
    <property type="component" value="Unassembled WGS sequence"/>
</dbReference>
<keyword evidence="2 8" id="KW-0808">Transferase</keyword>
<evidence type="ECO:0000313" key="10">
    <source>
        <dbReference type="EMBL" id="MBA0083983.1"/>
    </source>
</evidence>
<sequence>MIVGMGVDIAEVGRIRKAIERHGETFLRRLYTEQERDYCEQFKNKYERYAGRFAAKEAGMKALGTGWRRGVRWVDLEVVREKSGRPTLKLAGEAGEIAKQLGVRHIALSITHTEEQALAQVIFEG</sequence>
<dbReference type="SUPFAM" id="SSF56214">
    <property type="entry name" value="4'-phosphopantetheinyl transferase"/>
    <property type="match status" value="1"/>
</dbReference>
<dbReference type="AlphaFoldDB" id="A0A7V8SVK5"/>
<evidence type="ECO:0000256" key="1">
    <source>
        <dbReference type="ARBA" id="ARBA00022516"/>
    </source>
</evidence>
<dbReference type="NCBIfam" id="TIGR00516">
    <property type="entry name" value="acpS"/>
    <property type="match status" value="1"/>
</dbReference>